<proteinExistence type="predicted"/>
<accession>A0A0A9BU00</accession>
<dbReference type="AlphaFoldDB" id="A0A0A9BU00"/>
<evidence type="ECO:0000313" key="1">
    <source>
        <dbReference type="EMBL" id="JAD67529.1"/>
    </source>
</evidence>
<protein>
    <submittedName>
        <fullName evidence="1">Uncharacterized protein</fullName>
    </submittedName>
</protein>
<name>A0A0A9BU00_ARUDO</name>
<organism evidence="1">
    <name type="scientific">Arundo donax</name>
    <name type="common">Giant reed</name>
    <name type="synonym">Donax arundinaceus</name>
    <dbReference type="NCBI Taxonomy" id="35708"/>
    <lineage>
        <taxon>Eukaryota</taxon>
        <taxon>Viridiplantae</taxon>
        <taxon>Streptophyta</taxon>
        <taxon>Embryophyta</taxon>
        <taxon>Tracheophyta</taxon>
        <taxon>Spermatophyta</taxon>
        <taxon>Magnoliopsida</taxon>
        <taxon>Liliopsida</taxon>
        <taxon>Poales</taxon>
        <taxon>Poaceae</taxon>
        <taxon>PACMAD clade</taxon>
        <taxon>Arundinoideae</taxon>
        <taxon>Arundineae</taxon>
        <taxon>Arundo</taxon>
    </lineage>
</organism>
<reference evidence="1" key="2">
    <citation type="journal article" date="2015" name="Data Brief">
        <title>Shoot transcriptome of the giant reed, Arundo donax.</title>
        <authorList>
            <person name="Barrero R.A."/>
            <person name="Guerrero F.D."/>
            <person name="Moolhuijzen P."/>
            <person name="Goolsby J.A."/>
            <person name="Tidwell J."/>
            <person name="Bellgard S.E."/>
            <person name="Bellgard M.I."/>
        </authorList>
    </citation>
    <scope>NUCLEOTIDE SEQUENCE</scope>
    <source>
        <tissue evidence="1">Shoot tissue taken approximately 20 cm above the soil surface</tissue>
    </source>
</reference>
<dbReference type="EMBL" id="GBRH01230366">
    <property type="protein sequence ID" value="JAD67529.1"/>
    <property type="molecule type" value="Transcribed_RNA"/>
</dbReference>
<reference evidence="1" key="1">
    <citation type="submission" date="2014-09" db="EMBL/GenBank/DDBJ databases">
        <authorList>
            <person name="Magalhaes I.L.F."/>
            <person name="Oliveira U."/>
            <person name="Santos F.R."/>
            <person name="Vidigal T.H.D.A."/>
            <person name="Brescovit A.D."/>
            <person name="Santos A.J."/>
        </authorList>
    </citation>
    <scope>NUCLEOTIDE SEQUENCE</scope>
    <source>
        <tissue evidence="1">Shoot tissue taken approximately 20 cm above the soil surface</tissue>
    </source>
</reference>
<sequence length="54" mass="6363">MTQGNAYMLPTKIKMTELTIPLWQGLKDSSCVMVFHTIQSYRYAMLLRHKYPII</sequence>